<feature type="region of interest" description="Disordered" evidence="1">
    <location>
        <begin position="57"/>
        <end position="83"/>
    </location>
</feature>
<comment type="caution">
    <text evidence="2">The sequence shown here is derived from an EMBL/GenBank/DDBJ whole genome shotgun (WGS) entry which is preliminary data.</text>
</comment>
<name>A0A4Y2K139_ARAVE</name>
<keyword evidence="3" id="KW-1185">Reference proteome</keyword>
<feature type="region of interest" description="Disordered" evidence="1">
    <location>
        <begin position="1"/>
        <end position="25"/>
    </location>
</feature>
<dbReference type="EMBL" id="BGPR01004035">
    <property type="protein sequence ID" value="GBM95152.1"/>
    <property type="molecule type" value="Genomic_DNA"/>
</dbReference>
<evidence type="ECO:0000313" key="2">
    <source>
        <dbReference type="EMBL" id="GBM95152.1"/>
    </source>
</evidence>
<accession>A0A4Y2K139</accession>
<proteinExistence type="predicted"/>
<sequence>MWPRWPGGKVSTSGPEGSKLDSTEEPPCKWVWCTLNTSGPNVFQLVRCGSLERGVPAQVLSSSSDRGTKLRGPPQNSPRVASRRDANITMGKTLDRGEARLDSAKNFPFLFLSYIFQH</sequence>
<dbReference type="Proteomes" id="UP000499080">
    <property type="component" value="Unassembled WGS sequence"/>
</dbReference>
<evidence type="ECO:0000256" key="1">
    <source>
        <dbReference type="SAM" id="MobiDB-lite"/>
    </source>
</evidence>
<evidence type="ECO:0000313" key="3">
    <source>
        <dbReference type="Proteomes" id="UP000499080"/>
    </source>
</evidence>
<gene>
    <name evidence="2" type="ORF">AVEN_17585_1</name>
</gene>
<organism evidence="2 3">
    <name type="scientific">Araneus ventricosus</name>
    <name type="common">Orbweaver spider</name>
    <name type="synonym">Epeira ventricosa</name>
    <dbReference type="NCBI Taxonomy" id="182803"/>
    <lineage>
        <taxon>Eukaryota</taxon>
        <taxon>Metazoa</taxon>
        <taxon>Ecdysozoa</taxon>
        <taxon>Arthropoda</taxon>
        <taxon>Chelicerata</taxon>
        <taxon>Arachnida</taxon>
        <taxon>Araneae</taxon>
        <taxon>Araneomorphae</taxon>
        <taxon>Entelegynae</taxon>
        <taxon>Araneoidea</taxon>
        <taxon>Araneidae</taxon>
        <taxon>Araneus</taxon>
    </lineage>
</organism>
<reference evidence="2 3" key="1">
    <citation type="journal article" date="2019" name="Sci. Rep.">
        <title>Orb-weaving spider Araneus ventricosus genome elucidates the spidroin gene catalogue.</title>
        <authorList>
            <person name="Kono N."/>
            <person name="Nakamura H."/>
            <person name="Ohtoshi R."/>
            <person name="Moran D.A.P."/>
            <person name="Shinohara A."/>
            <person name="Yoshida Y."/>
            <person name="Fujiwara M."/>
            <person name="Mori M."/>
            <person name="Tomita M."/>
            <person name="Arakawa K."/>
        </authorList>
    </citation>
    <scope>NUCLEOTIDE SEQUENCE [LARGE SCALE GENOMIC DNA]</scope>
</reference>
<protein>
    <submittedName>
        <fullName evidence="2">Uncharacterized protein</fullName>
    </submittedName>
</protein>
<dbReference type="AlphaFoldDB" id="A0A4Y2K139"/>